<keyword evidence="1" id="KW-0472">Membrane</keyword>
<dbReference type="InterPro" id="IPR025403">
    <property type="entry name" value="TgpA-like_C"/>
</dbReference>
<dbReference type="EMBL" id="BAAARN010000005">
    <property type="protein sequence ID" value="GAA2739562.1"/>
    <property type="molecule type" value="Genomic_DNA"/>
</dbReference>
<keyword evidence="1" id="KW-0812">Transmembrane</keyword>
<gene>
    <name evidence="3" type="ORF">GCM10009867_36140</name>
</gene>
<dbReference type="Pfam" id="PF13559">
    <property type="entry name" value="DUF4129"/>
    <property type="match status" value="1"/>
</dbReference>
<proteinExistence type="predicted"/>
<sequence length="225" mass="24214">MLSHLLAVPARLDPGNDEARSWLRDELAKPAYRDTRDPLQRAMDAIEEWLTDLLSGANAPSDPVPTIVAVLATLALVALVVHALRFVRRTERRRGTGPEAVLGDERLTAAQFRARAEKALAEQRYDACVLDALRSVAAGAVERTVLEDAPSLTAHEIAARLATTFPAQARDLGVAADRFDAVAYGDQEATREAAEQLLALERAVAAARPVREAADRGRQPAGAPS</sequence>
<evidence type="ECO:0000313" key="4">
    <source>
        <dbReference type="Proteomes" id="UP001501326"/>
    </source>
</evidence>
<accession>A0ABN3UW72</accession>
<feature type="domain" description="Protein-glutamine gamma-glutamyltransferase-like C-terminal" evidence="2">
    <location>
        <begin position="139"/>
        <end position="200"/>
    </location>
</feature>
<dbReference type="Proteomes" id="UP001501326">
    <property type="component" value="Unassembled WGS sequence"/>
</dbReference>
<feature type="transmembrane region" description="Helical" evidence="1">
    <location>
        <begin position="64"/>
        <end position="84"/>
    </location>
</feature>
<organism evidence="3 4">
    <name type="scientific">Pedococcus aerophilus</name>
    <dbReference type="NCBI Taxonomy" id="436356"/>
    <lineage>
        <taxon>Bacteria</taxon>
        <taxon>Bacillati</taxon>
        <taxon>Actinomycetota</taxon>
        <taxon>Actinomycetes</taxon>
        <taxon>Micrococcales</taxon>
        <taxon>Intrasporangiaceae</taxon>
        <taxon>Pedococcus</taxon>
    </lineage>
</organism>
<name>A0ABN3UW72_9MICO</name>
<keyword evidence="1" id="KW-1133">Transmembrane helix</keyword>
<evidence type="ECO:0000259" key="2">
    <source>
        <dbReference type="Pfam" id="PF13559"/>
    </source>
</evidence>
<keyword evidence="4" id="KW-1185">Reference proteome</keyword>
<evidence type="ECO:0000256" key="1">
    <source>
        <dbReference type="SAM" id="Phobius"/>
    </source>
</evidence>
<evidence type="ECO:0000313" key="3">
    <source>
        <dbReference type="EMBL" id="GAA2739562.1"/>
    </source>
</evidence>
<protein>
    <recommendedName>
        <fullName evidence="2">Protein-glutamine gamma-glutamyltransferase-like C-terminal domain-containing protein</fullName>
    </recommendedName>
</protein>
<reference evidence="3 4" key="1">
    <citation type="journal article" date="2019" name="Int. J. Syst. Evol. Microbiol.">
        <title>The Global Catalogue of Microorganisms (GCM) 10K type strain sequencing project: providing services to taxonomists for standard genome sequencing and annotation.</title>
        <authorList>
            <consortium name="The Broad Institute Genomics Platform"/>
            <consortium name="The Broad Institute Genome Sequencing Center for Infectious Disease"/>
            <person name="Wu L."/>
            <person name="Ma J."/>
        </authorList>
    </citation>
    <scope>NUCLEOTIDE SEQUENCE [LARGE SCALE GENOMIC DNA]</scope>
    <source>
        <strain evidence="3 4">JCM 16378</strain>
    </source>
</reference>
<comment type="caution">
    <text evidence="3">The sequence shown here is derived from an EMBL/GenBank/DDBJ whole genome shotgun (WGS) entry which is preliminary data.</text>
</comment>